<name>A0A0E9MWQ7_9BACT</name>
<dbReference type="OrthoDB" id="679284at2"/>
<dbReference type="InterPro" id="IPR024775">
    <property type="entry name" value="DinB-like"/>
</dbReference>
<protein>
    <recommendedName>
        <fullName evidence="1">DinB-like domain-containing protein</fullName>
    </recommendedName>
</protein>
<dbReference type="AlphaFoldDB" id="A0A0E9MWQ7"/>
<comment type="caution">
    <text evidence="2">The sequence shown here is derived from an EMBL/GenBank/DDBJ whole genome shotgun (WGS) entry which is preliminary data.</text>
</comment>
<dbReference type="SUPFAM" id="SSF109854">
    <property type="entry name" value="DinB/YfiT-like putative metalloenzymes"/>
    <property type="match status" value="1"/>
</dbReference>
<accession>A0A0E9MWQ7</accession>
<proteinExistence type="predicted"/>
<feature type="domain" description="DinB-like" evidence="1">
    <location>
        <begin position="12"/>
        <end position="158"/>
    </location>
</feature>
<reference evidence="2 3" key="1">
    <citation type="submission" date="2015-04" db="EMBL/GenBank/DDBJ databases">
        <title>Whole genome shotgun sequence of Flavihumibacter petaseus NBRC 106054.</title>
        <authorList>
            <person name="Miyazawa S."/>
            <person name="Hosoyama A."/>
            <person name="Hashimoto M."/>
            <person name="Noguchi M."/>
            <person name="Tsuchikane K."/>
            <person name="Ohji S."/>
            <person name="Yamazoe A."/>
            <person name="Ichikawa N."/>
            <person name="Kimura A."/>
            <person name="Fujita N."/>
        </authorList>
    </citation>
    <scope>NUCLEOTIDE SEQUENCE [LARGE SCALE GENOMIC DNA]</scope>
    <source>
        <strain evidence="2 3">NBRC 106054</strain>
    </source>
</reference>
<dbReference type="EMBL" id="BBWV01000001">
    <property type="protein sequence ID" value="GAO41928.1"/>
    <property type="molecule type" value="Genomic_DNA"/>
</dbReference>
<dbReference type="Gene3D" id="1.20.120.450">
    <property type="entry name" value="dinb family like domain"/>
    <property type="match status" value="1"/>
</dbReference>
<sequence>MPLEKEKLKQALTAAFDDFISTLESFPEDRINKVPFPGSWTPAQVAVHITKATRGVPDHQTKPSDREVDAMLPKIRPWWEDLNQKFKAPEPLLPDDGHHEKSALLAALKAARETDLTIIKGKDLSEICMDFPLPTIGFLTRYEWLWFIQMHLKRHLFQLENMLHI</sequence>
<organism evidence="2 3">
    <name type="scientific">Flavihumibacter petaseus NBRC 106054</name>
    <dbReference type="NCBI Taxonomy" id="1220578"/>
    <lineage>
        <taxon>Bacteria</taxon>
        <taxon>Pseudomonadati</taxon>
        <taxon>Bacteroidota</taxon>
        <taxon>Chitinophagia</taxon>
        <taxon>Chitinophagales</taxon>
        <taxon>Chitinophagaceae</taxon>
        <taxon>Flavihumibacter</taxon>
    </lineage>
</organism>
<keyword evidence="3" id="KW-1185">Reference proteome</keyword>
<evidence type="ECO:0000313" key="2">
    <source>
        <dbReference type="EMBL" id="GAO41928.1"/>
    </source>
</evidence>
<evidence type="ECO:0000259" key="1">
    <source>
        <dbReference type="Pfam" id="PF12867"/>
    </source>
</evidence>
<dbReference type="Proteomes" id="UP000033121">
    <property type="component" value="Unassembled WGS sequence"/>
</dbReference>
<dbReference type="STRING" id="1220578.FPE01S_01_09430"/>
<dbReference type="RefSeq" id="WP_052955516.1">
    <property type="nucleotide sequence ID" value="NZ_BBWV01000001.1"/>
</dbReference>
<gene>
    <name evidence="2" type="ORF">FPE01S_01_09430</name>
</gene>
<dbReference type="InterPro" id="IPR034660">
    <property type="entry name" value="DinB/YfiT-like"/>
</dbReference>
<dbReference type="Pfam" id="PF12867">
    <property type="entry name" value="DinB_2"/>
    <property type="match status" value="1"/>
</dbReference>
<evidence type="ECO:0000313" key="3">
    <source>
        <dbReference type="Proteomes" id="UP000033121"/>
    </source>
</evidence>